<dbReference type="InterPro" id="IPR007320">
    <property type="entry name" value="PDCD2_C"/>
</dbReference>
<dbReference type="PANTHER" id="PTHR47524:SF1">
    <property type="entry name" value="20S RRNA ACCUMULATION PROTEIN 4"/>
    <property type="match status" value="1"/>
</dbReference>
<dbReference type="Pfam" id="PF04194">
    <property type="entry name" value="PDCD2_C"/>
    <property type="match status" value="1"/>
</dbReference>
<dbReference type="RefSeq" id="XP_022459613.1">
    <property type="nucleotide sequence ID" value="XM_022602029.1"/>
</dbReference>
<evidence type="ECO:0000313" key="4">
    <source>
        <dbReference type="Proteomes" id="UP000019384"/>
    </source>
</evidence>
<dbReference type="GO" id="GO:0051082">
    <property type="term" value="F:unfolded protein binding"/>
    <property type="evidence" value="ECO:0007669"/>
    <property type="project" value="EnsemblFungi"/>
</dbReference>
<feature type="domain" description="Programmed cell death protein 2 C-terminal" evidence="2">
    <location>
        <begin position="275"/>
        <end position="397"/>
    </location>
</feature>
<keyword evidence="4" id="KW-1185">Reference proteome</keyword>
<gene>
    <name evidence="3" type="ORF">KUCA_T00003599001</name>
</gene>
<dbReference type="PANTHER" id="PTHR47524">
    <property type="entry name" value="20S RRNA ACCUMULATION PROTEIN 4"/>
    <property type="match status" value="1"/>
</dbReference>
<feature type="compositionally biased region" description="Polar residues" evidence="1">
    <location>
        <begin position="144"/>
        <end position="164"/>
    </location>
</feature>
<evidence type="ECO:0000256" key="1">
    <source>
        <dbReference type="SAM" id="MobiDB-lite"/>
    </source>
</evidence>
<accession>W6MWL5</accession>
<evidence type="ECO:0000313" key="3">
    <source>
        <dbReference type="EMBL" id="CDK27620.1"/>
    </source>
</evidence>
<dbReference type="GeneID" id="34521001"/>
<reference evidence="3" key="2">
    <citation type="submission" date="2014-02" db="EMBL/GenBank/DDBJ databases">
        <title>Complete DNA sequence of /Kuraishia capsulata/ illustrates novel genomic features among budding yeasts (/Saccharomycotina/).</title>
        <authorList>
            <person name="Morales L."/>
            <person name="Noel B."/>
            <person name="Porcel B."/>
            <person name="Marcet-Houben M."/>
            <person name="Hullo M-F."/>
            <person name="Sacerdot C."/>
            <person name="Tekaia F."/>
            <person name="Leh-Louis V."/>
            <person name="Despons L."/>
            <person name="Khanna V."/>
            <person name="Aury J-M."/>
            <person name="Barbe V."/>
            <person name="Couloux A."/>
            <person name="Labadie K."/>
            <person name="Pelletier E."/>
            <person name="Souciet J-L."/>
            <person name="Boekhout T."/>
            <person name="Gabaldon T."/>
            <person name="Wincker P."/>
            <person name="Dujon B."/>
        </authorList>
    </citation>
    <scope>NUCLEOTIDE SEQUENCE</scope>
    <source>
        <strain evidence="3">CBS 1993</strain>
    </source>
</reference>
<reference evidence="3" key="1">
    <citation type="submission" date="2013-12" db="EMBL/GenBank/DDBJ databases">
        <authorList>
            <person name="Genoscope - CEA"/>
        </authorList>
    </citation>
    <scope>NUCLEOTIDE SEQUENCE</scope>
    <source>
        <strain evidence="3">CBS 1993</strain>
    </source>
</reference>
<evidence type="ECO:0000259" key="2">
    <source>
        <dbReference type="Pfam" id="PF04194"/>
    </source>
</evidence>
<protein>
    <recommendedName>
        <fullName evidence="2">Programmed cell death protein 2 C-terminal domain-containing protein</fullName>
    </recommendedName>
</protein>
<dbReference type="GO" id="GO:0030490">
    <property type="term" value="P:maturation of SSU-rRNA"/>
    <property type="evidence" value="ECO:0007669"/>
    <property type="project" value="EnsemblFungi"/>
</dbReference>
<organism evidence="3 4">
    <name type="scientific">Kuraishia capsulata CBS 1993</name>
    <dbReference type="NCBI Taxonomy" id="1382522"/>
    <lineage>
        <taxon>Eukaryota</taxon>
        <taxon>Fungi</taxon>
        <taxon>Dikarya</taxon>
        <taxon>Ascomycota</taxon>
        <taxon>Saccharomycotina</taxon>
        <taxon>Pichiomycetes</taxon>
        <taxon>Pichiales</taxon>
        <taxon>Pichiaceae</taxon>
        <taxon>Kuraishia</taxon>
    </lineage>
</organism>
<dbReference type="Proteomes" id="UP000019384">
    <property type="component" value="Unassembled WGS sequence"/>
</dbReference>
<proteinExistence type="predicted"/>
<dbReference type="STRING" id="1382522.W6MWL5"/>
<dbReference type="GO" id="GO:0140597">
    <property type="term" value="F:protein carrier chaperone"/>
    <property type="evidence" value="ECO:0007669"/>
    <property type="project" value="EnsemblFungi"/>
</dbReference>
<feature type="region of interest" description="Disordered" evidence="1">
    <location>
        <begin position="144"/>
        <end position="218"/>
    </location>
</feature>
<dbReference type="GO" id="GO:0005829">
    <property type="term" value="C:cytosol"/>
    <property type="evidence" value="ECO:0007669"/>
    <property type="project" value="EnsemblFungi"/>
</dbReference>
<dbReference type="OrthoDB" id="443682at2759"/>
<dbReference type="AlphaFoldDB" id="W6MWL5"/>
<feature type="compositionally biased region" description="Basic and acidic residues" evidence="1">
    <location>
        <begin position="170"/>
        <end position="184"/>
    </location>
</feature>
<dbReference type="EMBL" id="HG793128">
    <property type="protein sequence ID" value="CDK27620.1"/>
    <property type="molecule type" value="Genomic_DNA"/>
</dbReference>
<dbReference type="HOGENOM" id="CLU_031771_1_1_1"/>
<name>W6MWL5_9ASCO</name>
<sequence>MSDEDFSDNESAISIRDGTTYLGFVDVPISEEEKPTIEDTFIGGEPLWLDSRSPPQEDLLLCKSCTSPMALLLQSYANLEATYYDRVLYVFACKKPGCRRQNGSVRALRAVRKDPKAMASWQEQVEKKAPVEATRFDISKEIFGSSSNPFTSDTPNPFSSSANPFAQPEPKQESISEPKTETKETQSTAKSDTPAKTYASVASSGVKPKPKPKPLSVKLPSHPGYILYMDAESLKRKPVEAPIGQIDESALDTEVEASNAQLNPLAKQMADMLDDSQFQKFSSKVAHNPHQVLRYDLGGKPLLYSSGDSVSKLFLDKKGRWRDEFLLARPGFNPSGQRRFELQLMPKAIIDLESDLENIDEGMEWGTIVVCTDVEDTMPELDENHVGYVEEYCGVQWEEEVKGGEQ</sequence>